<evidence type="ECO:0000256" key="2">
    <source>
        <dbReference type="ARBA" id="ARBA00022729"/>
    </source>
</evidence>
<keyword evidence="3" id="KW-1133">Transmembrane helix</keyword>
<accession>A0A3B1E073</accession>
<dbReference type="Gene3D" id="3.40.190.10">
    <property type="entry name" value="Periplasmic binding protein-like II"/>
    <property type="match status" value="2"/>
</dbReference>
<reference evidence="4" key="1">
    <citation type="submission" date="2018-06" db="EMBL/GenBank/DDBJ databases">
        <authorList>
            <person name="Zhirakovskaya E."/>
        </authorList>
    </citation>
    <scope>NUCLEOTIDE SEQUENCE</scope>
</reference>
<evidence type="ECO:0000256" key="3">
    <source>
        <dbReference type="SAM" id="Phobius"/>
    </source>
</evidence>
<keyword evidence="2" id="KW-0732">Signal</keyword>
<dbReference type="PANTHER" id="PTHR30632:SF0">
    <property type="entry name" value="SULFATE-BINDING PROTEIN"/>
    <property type="match status" value="1"/>
</dbReference>
<dbReference type="PANTHER" id="PTHR30632">
    <property type="entry name" value="MOLYBDATE-BINDING PERIPLASMIC PROTEIN"/>
    <property type="match status" value="1"/>
</dbReference>
<name>A0A3B1E073_9ZZZZ</name>
<dbReference type="PIRSF" id="PIRSF004846">
    <property type="entry name" value="ModA"/>
    <property type="match status" value="1"/>
</dbReference>
<feature type="transmembrane region" description="Helical" evidence="3">
    <location>
        <begin position="20"/>
        <end position="39"/>
    </location>
</feature>
<sequence length="294" mass="31406">MSTFPETTNPPAARRGGLPPMVLVMLGSLILVALLAAALGQLRSPPAHHAAPPLLLYCAAGVKTPIDEIVRRYTTEYGIAIDIQYGGSGTLLSQIEINPLGDLYLAADDSYIPPGRDKGLLTESLPLGTQRPVIAVAQGNPHNIQSLDDLLNPDIAFGLANPDAAAIGRVTREALRPLGKWEAIERACKVFKPTVTDLVTDIKVGSLDAAILWDCNAFQAEGVEAIEVPEFAQASRAIEIALLTASRHPAAALHFARYLAAEDRGGESFTKYGYGSIPRPPWADHPVPLREESP</sequence>
<protein>
    <submittedName>
        <fullName evidence="4">Molybdenum ABC transporter, substrate-binding protein ModA</fullName>
    </submittedName>
</protein>
<dbReference type="InterPro" id="IPR005950">
    <property type="entry name" value="ModA"/>
</dbReference>
<evidence type="ECO:0000313" key="4">
    <source>
        <dbReference type="EMBL" id="VAX42178.1"/>
    </source>
</evidence>
<dbReference type="Pfam" id="PF13531">
    <property type="entry name" value="SBP_bac_11"/>
    <property type="match status" value="1"/>
</dbReference>
<keyword evidence="3" id="KW-0812">Transmembrane</keyword>
<evidence type="ECO:0000256" key="1">
    <source>
        <dbReference type="ARBA" id="ARBA00022723"/>
    </source>
</evidence>
<dbReference type="GO" id="GO:0046872">
    <property type="term" value="F:metal ion binding"/>
    <property type="evidence" value="ECO:0007669"/>
    <property type="project" value="UniProtKB-KW"/>
</dbReference>
<keyword evidence="1" id="KW-0479">Metal-binding</keyword>
<keyword evidence="3" id="KW-0472">Membrane</keyword>
<dbReference type="SUPFAM" id="SSF53850">
    <property type="entry name" value="Periplasmic binding protein-like II"/>
    <property type="match status" value="1"/>
</dbReference>
<proteinExistence type="predicted"/>
<dbReference type="InterPro" id="IPR050682">
    <property type="entry name" value="ModA/WtpA"/>
</dbReference>
<organism evidence="4">
    <name type="scientific">hydrothermal vent metagenome</name>
    <dbReference type="NCBI Taxonomy" id="652676"/>
    <lineage>
        <taxon>unclassified sequences</taxon>
        <taxon>metagenomes</taxon>
        <taxon>ecological metagenomes</taxon>
    </lineage>
</organism>
<gene>
    <name evidence="4" type="ORF">MNBD_PLANCTO03-2209</name>
</gene>
<dbReference type="AlphaFoldDB" id="A0A3B1E073"/>
<dbReference type="EMBL" id="UOGK01000654">
    <property type="protein sequence ID" value="VAX42178.1"/>
    <property type="molecule type" value="Genomic_DNA"/>
</dbReference>
<dbReference type="GO" id="GO:0030973">
    <property type="term" value="F:molybdate ion binding"/>
    <property type="evidence" value="ECO:0007669"/>
    <property type="project" value="TreeGrafter"/>
</dbReference>
<dbReference type="GO" id="GO:0015689">
    <property type="term" value="P:molybdate ion transport"/>
    <property type="evidence" value="ECO:0007669"/>
    <property type="project" value="InterPro"/>
</dbReference>